<reference evidence="2 3" key="1">
    <citation type="submission" date="2016-11" db="EMBL/GenBank/DDBJ databases">
        <authorList>
            <person name="Varghese N."/>
            <person name="Submissions S."/>
        </authorList>
    </citation>
    <scope>NUCLEOTIDE SEQUENCE [LARGE SCALE GENOMIC DNA]</scope>
    <source>
        <strain evidence="2 3">DSM 28249</strain>
    </source>
</reference>
<dbReference type="Gene3D" id="3.40.50.150">
    <property type="entry name" value="Vaccinia Virus protein VP39"/>
    <property type="match status" value="1"/>
</dbReference>
<dbReference type="PANTHER" id="PTHR42912:SF93">
    <property type="entry name" value="N6-ADENOSINE-METHYLTRANSFERASE TMT1A"/>
    <property type="match status" value="1"/>
</dbReference>
<dbReference type="SUPFAM" id="SSF53335">
    <property type="entry name" value="S-adenosyl-L-methionine-dependent methyltransferases"/>
    <property type="match status" value="1"/>
</dbReference>
<gene>
    <name evidence="2" type="ORF">SAMN05443432_106141</name>
</gene>
<keyword evidence="2" id="KW-0489">Methyltransferase</keyword>
<dbReference type="InterPro" id="IPR029063">
    <property type="entry name" value="SAM-dependent_MTases_sf"/>
</dbReference>
<sequence length="211" mass="22565">MTEQKSEDLDDLYGAKTPEAARKLYDDWSRSYDADNLRKGFRLPSLGAGLLARHLGSSVSGPILDAGCGTGLVGETLAILGYGPITGCDLSPEMIAAARRTGVYADFTVANMATGLPFADDAFAAFTCIGSFGPGHAPPESLRELARVTRPGGIGVFNLLSATWESQGFPAVIEGLKAAGQWEEVEISAPFRPYLLAEPELWSRLHVMRML</sequence>
<dbReference type="GO" id="GO:0032259">
    <property type="term" value="P:methylation"/>
    <property type="evidence" value="ECO:0007669"/>
    <property type="project" value="UniProtKB-KW"/>
</dbReference>
<dbReference type="GO" id="GO:0008168">
    <property type="term" value="F:methyltransferase activity"/>
    <property type="evidence" value="ECO:0007669"/>
    <property type="project" value="UniProtKB-KW"/>
</dbReference>
<dbReference type="InterPro" id="IPR041698">
    <property type="entry name" value="Methyltransf_25"/>
</dbReference>
<keyword evidence="3" id="KW-1185">Reference proteome</keyword>
<dbReference type="CDD" id="cd02440">
    <property type="entry name" value="AdoMet_MTases"/>
    <property type="match status" value="1"/>
</dbReference>
<proteinExistence type="predicted"/>
<evidence type="ECO:0000313" key="3">
    <source>
        <dbReference type="Proteomes" id="UP000322545"/>
    </source>
</evidence>
<evidence type="ECO:0000259" key="1">
    <source>
        <dbReference type="Pfam" id="PF13649"/>
    </source>
</evidence>
<name>A0A1M7HV88_9RHOB</name>
<dbReference type="Proteomes" id="UP000322545">
    <property type="component" value="Unassembled WGS sequence"/>
</dbReference>
<accession>A0A1M7HV88</accession>
<organism evidence="2 3">
    <name type="scientific">Roseovarius litoreus</name>
    <dbReference type="NCBI Taxonomy" id="1155722"/>
    <lineage>
        <taxon>Bacteria</taxon>
        <taxon>Pseudomonadati</taxon>
        <taxon>Pseudomonadota</taxon>
        <taxon>Alphaproteobacteria</taxon>
        <taxon>Rhodobacterales</taxon>
        <taxon>Roseobacteraceae</taxon>
        <taxon>Roseovarius</taxon>
    </lineage>
</organism>
<dbReference type="PANTHER" id="PTHR42912">
    <property type="entry name" value="METHYLTRANSFERASE"/>
    <property type="match status" value="1"/>
</dbReference>
<dbReference type="RefSeq" id="WP_149779958.1">
    <property type="nucleotide sequence ID" value="NZ_FRCB01000006.1"/>
</dbReference>
<evidence type="ECO:0000313" key="2">
    <source>
        <dbReference type="EMBL" id="SHM32007.1"/>
    </source>
</evidence>
<dbReference type="Pfam" id="PF13649">
    <property type="entry name" value="Methyltransf_25"/>
    <property type="match status" value="1"/>
</dbReference>
<dbReference type="AlphaFoldDB" id="A0A1M7HV88"/>
<dbReference type="InterPro" id="IPR050508">
    <property type="entry name" value="Methyltransf_Superfamily"/>
</dbReference>
<dbReference type="EMBL" id="FRCB01000006">
    <property type="protein sequence ID" value="SHM32007.1"/>
    <property type="molecule type" value="Genomic_DNA"/>
</dbReference>
<keyword evidence="2" id="KW-0808">Transferase</keyword>
<protein>
    <submittedName>
        <fullName evidence="2">Methyltransferase domain-containing protein</fullName>
    </submittedName>
</protein>
<feature type="domain" description="Methyltransferase" evidence="1">
    <location>
        <begin position="63"/>
        <end position="153"/>
    </location>
</feature>